<protein>
    <submittedName>
        <fullName evidence="2">Uncharacterized protein</fullName>
    </submittedName>
</protein>
<organism evidence="2 3">
    <name type="scientific">Portunus trituberculatus</name>
    <name type="common">Swimming crab</name>
    <name type="synonym">Neptunus trituberculatus</name>
    <dbReference type="NCBI Taxonomy" id="210409"/>
    <lineage>
        <taxon>Eukaryota</taxon>
        <taxon>Metazoa</taxon>
        <taxon>Ecdysozoa</taxon>
        <taxon>Arthropoda</taxon>
        <taxon>Crustacea</taxon>
        <taxon>Multicrustacea</taxon>
        <taxon>Malacostraca</taxon>
        <taxon>Eumalacostraca</taxon>
        <taxon>Eucarida</taxon>
        <taxon>Decapoda</taxon>
        <taxon>Pleocyemata</taxon>
        <taxon>Brachyura</taxon>
        <taxon>Eubrachyura</taxon>
        <taxon>Portunoidea</taxon>
        <taxon>Portunidae</taxon>
        <taxon>Portuninae</taxon>
        <taxon>Portunus</taxon>
    </lineage>
</organism>
<proteinExistence type="predicted"/>
<dbReference type="AlphaFoldDB" id="A0A5B7K4H0"/>
<accession>A0A5B7K4H0</accession>
<dbReference type="Proteomes" id="UP000324222">
    <property type="component" value="Unassembled WGS sequence"/>
</dbReference>
<evidence type="ECO:0000313" key="2">
    <source>
        <dbReference type="EMBL" id="MPD05232.1"/>
    </source>
</evidence>
<feature type="region of interest" description="Disordered" evidence="1">
    <location>
        <begin position="1"/>
        <end position="21"/>
    </location>
</feature>
<dbReference type="EMBL" id="VSRR010145030">
    <property type="protein sequence ID" value="MPD05232.1"/>
    <property type="molecule type" value="Genomic_DNA"/>
</dbReference>
<name>A0A5B7K4H0_PORTR</name>
<comment type="caution">
    <text evidence="2">The sequence shown here is derived from an EMBL/GenBank/DDBJ whole genome shotgun (WGS) entry which is preliminary data.</text>
</comment>
<keyword evidence="3" id="KW-1185">Reference proteome</keyword>
<reference evidence="2 3" key="1">
    <citation type="submission" date="2019-05" db="EMBL/GenBank/DDBJ databases">
        <title>Another draft genome of Portunus trituberculatus and its Hox gene families provides insights of decapod evolution.</title>
        <authorList>
            <person name="Jeong J.-H."/>
            <person name="Song I."/>
            <person name="Kim S."/>
            <person name="Choi T."/>
            <person name="Kim D."/>
            <person name="Ryu S."/>
            <person name="Kim W."/>
        </authorList>
    </citation>
    <scope>NUCLEOTIDE SEQUENCE [LARGE SCALE GENOMIC DNA]</scope>
    <source>
        <tissue evidence="2">Muscle</tissue>
    </source>
</reference>
<evidence type="ECO:0000256" key="1">
    <source>
        <dbReference type="SAM" id="MobiDB-lite"/>
    </source>
</evidence>
<sequence length="41" mass="4560">MSSPFPPLLQPPQKATGVLRRRDLQQCRPSIDCRCLAPAVI</sequence>
<evidence type="ECO:0000313" key="3">
    <source>
        <dbReference type="Proteomes" id="UP000324222"/>
    </source>
</evidence>
<gene>
    <name evidence="2" type="ORF">E2C01_100963</name>
</gene>
<feature type="compositionally biased region" description="Pro residues" evidence="1">
    <location>
        <begin position="1"/>
        <end position="10"/>
    </location>
</feature>